<dbReference type="Proteomes" id="UP000562929">
    <property type="component" value="Unassembled WGS sequence"/>
</dbReference>
<sequence>MTLFARAAVRSYPSLLRPALGPSFGPKTTRQAFSSSTRLLKKRHIAPAGNSPAPPPPDFTLRYSSDDAKLAQADESLDENSPTLGNATRQWWCRPPDDPFDGTQLKEHINHIDAHWRPKIAFAIADKHFNVEAMGDVLVQPHSLLPPVDPPTPLRELAHVVPRGKTTMLLLVHDVKDVRRIRIAISHSPFNHRPRLNFDNIRELTVRLDGETREKRIKRIKDLYQLWYRDIRIARFKQERLIKTLRQDGDLLPDDYRKARAVQMRIQGMTIQSLQAEEKAWRQAQRIDLDGPPQKKKKPARIPAKGRKIKSGKFLINRQTSRG</sequence>
<dbReference type="EMBL" id="JAACLJ010000002">
    <property type="protein sequence ID" value="KAF4591991.1"/>
    <property type="molecule type" value="Genomic_DNA"/>
</dbReference>
<keyword evidence="4" id="KW-1185">Reference proteome</keyword>
<dbReference type="Gene3D" id="1.10.132.20">
    <property type="entry name" value="Ribosome-recycling factor"/>
    <property type="match status" value="1"/>
</dbReference>
<name>A0A8H4QA64_9HYPO</name>
<proteinExistence type="predicted"/>
<feature type="region of interest" description="Disordered" evidence="1">
    <location>
        <begin position="286"/>
        <end position="323"/>
    </location>
</feature>
<dbReference type="InterPro" id="IPR023584">
    <property type="entry name" value="Ribosome_recyc_fac_dom"/>
</dbReference>
<organism evidence="3 4">
    <name type="scientific">Ophiocordyceps camponoti-floridani</name>
    <dbReference type="NCBI Taxonomy" id="2030778"/>
    <lineage>
        <taxon>Eukaryota</taxon>
        <taxon>Fungi</taxon>
        <taxon>Dikarya</taxon>
        <taxon>Ascomycota</taxon>
        <taxon>Pezizomycotina</taxon>
        <taxon>Sordariomycetes</taxon>
        <taxon>Hypocreomycetidae</taxon>
        <taxon>Hypocreales</taxon>
        <taxon>Ophiocordycipitaceae</taxon>
        <taxon>Ophiocordyceps</taxon>
    </lineage>
</organism>
<accession>A0A8H4QA64</accession>
<dbReference type="Gene3D" id="3.30.1360.40">
    <property type="match status" value="1"/>
</dbReference>
<evidence type="ECO:0000256" key="1">
    <source>
        <dbReference type="SAM" id="MobiDB-lite"/>
    </source>
</evidence>
<evidence type="ECO:0000313" key="4">
    <source>
        <dbReference type="Proteomes" id="UP000562929"/>
    </source>
</evidence>
<dbReference type="InterPro" id="IPR036191">
    <property type="entry name" value="RRF_sf"/>
</dbReference>
<reference evidence="3 4" key="1">
    <citation type="journal article" date="2020" name="G3 (Bethesda)">
        <title>Genetic Underpinnings of Host Manipulation by Ophiocordyceps as Revealed by Comparative Transcriptomics.</title>
        <authorList>
            <person name="Will I."/>
            <person name="Das B."/>
            <person name="Trinh T."/>
            <person name="Brachmann A."/>
            <person name="Ohm R.A."/>
            <person name="de Bekker C."/>
        </authorList>
    </citation>
    <scope>NUCLEOTIDE SEQUENCE [LARGE SCALE GENOMIC DNA]</scope>
    <source>
        <strain evidence="3 4">EC05</strain>
    </source>
</reference>
<comment type="caution">
    <text evidence="3">The sequence shown here is derived from an EMBL/GenBank/DDBJ whole genome shotgun (WGS) entry which is preliminary data.</text>
</comment>
<gene>
    <name evidence="3" type="ORF">GQ602_002290</name>
</gene>
<evidence type="ECO:0000259" key="2">
    <source>
        <dbReference type="Pfam" id="PF01765"/>
    </source>
</evidence>
<dbReference type="AlphaFoldDB" id="A0A8H4QA64"/>
<protein>
    <submittedName>
        <fullName evidence="3">Ribosome recycling factor</fullName>
    </submittedName>
</protein>
<dbReference type="Pfam" id="PF01765">
    <property type="entry name" value="RRF"/>
    <property type="match status" value="1"/>
</dbReference>
<evidence type="ECO:0000313" key="3">
    <source>
        <dbReference type="EMBL" id="KAF4591991.1"/>
    </source>
</evidence>
<dbReference type="OrthoDB" id="407355at2759"/>
<dbReference type="SUPFAM" id="SSF55194">
    <property type="entry name" value="Ribosome recycling factor, RRF"/>
    <property type="match status" value="1"/>
</dbReference>
<feature type="compositionally biased region" description="Basic residues" evidence="1">
    <location>
        <begin position="294"/>
        <end position="311"/>
    </location>
</feature>
<feature type="domain" description="Ribosome recycling factor" evidence="2">
    <location>
        <begin position="150"/>
        <end position="264"/>
    </location>
</feature>